<comment type="caution">
    <text evidence="1">The sequence shown here is derived from an EMBL/GenBank/DDBJ whole genome shotgun (WGS) entry which is preliminary data.</text>
</comment>
<accession>A0AAP7DI87</accession>
<dbReference type="AlphaFoldDB" id="A0AAP7DI87"/>
<protein>
    <submittedName>
        <fullName evidence="1">Uncharacterized protein</fullName>
    </submittedName>
</protein>
<reference evidence="1 2" key="1">
    <citation type="submission" date="2020-05" db="EMBL/GenBank/DDBJ databases">
        <title>Whole genome sequencing and identification of novel metabolites from Paenibacillus alvei strain JR949.</title>
        <authorList>
            <person name="Rajendhran J."/>
            <person name="Sree Pranav P."/>
            <person name="Mahalakshmi B."/>
            <person name="Karthikeyan R."/>
        </authorList>
    </citation>
    <scope>NUCLEOTIDE SEQUENCE [LARGE SCALE GENOMIC DNA]</scope>
    <source>
        <strain evidence="1 2">JR949</strain>
    </source>
</reference>
<dbReference type="Proteomes" id="UP000552038">
    <property type="component" value="Unassembled WGS sequence"/>
</dbReference>
<dbReference type="EMBL" id="JABFOR010000014">
    <property type="protein sequence ID" value="NOJ71408.1"/>
    <property type="molecule type" value="Genomic_DNA"/>
</dbReference>
<dbReference type="RefSeq" id="WP_171416873.1">
    <property type="nucleotide sequence ID" value="NZ_JABFOR010000014.1"/>
</dbReference>
<evidence type="ECO:0000313" key="2">
    <source>
        <dbReference type="Proteomes" id="UP000552038"/>
    </source>
</evidence>
<organism evidence="1 2">
    <name type="scientific">Paenibacillus alvei</name>
    <name type="common">Bacillus alvei</name>
    <dbReference type="NCBI Taxonomy" id="44250"/>
    <lineage>
        <taxon>Bacteria</taxon>
        <taxon>Bacillati</taxon>
        <taxon>Bacillota</taxon>
        <taxon>Bacilli</taxon>
        <taxon>Bacillales</taxon>
        <taxon>Paenibacillaceae</taxon>
        <taxon>Paenibacillus</taxon>
    </lineage>
</organism>
<sequence length="492" mass="54032">MSSVVVFQTYDQLFIGADSAISTTLDDGVTYRLHEMGQKLFVVDDMVIFCSGLMKLAYEIMRQFMAEPNRSLEKLEAIAQKNVKEYGERCDAKEEQFMIDILAGKFENGRTAVYSVSPEDGYKLRVRVLDNPNNFAVWTGGIKTREANEKAFSTFTKTMNVIEMYKKTFDHISYEGIGGQLTVYQLDRDGIRVFLQRAIKEKSRLKRIHLPIEEMFSYERGIEQHLVVAETVVGQLGNFVTMEIGSGNNVTKINTNGISAGHADFNSAPFRLDMKGNLVANSLTANYAKIFSSNFSDGEIVGSSINVGNGQFTVDRSGNMYAGNGKFRGTIDGTTFTGGLIRTSASGRRIELDQRGFRAVDSSGASRISIQTDSDQGIAGIGFNDSGGGWQGQILATSSDLIMNAKNGISINSGIAPTVFESNVQFSRGINMSNIIGLQSELNNLNTQIRGKADIDHTHLEYGVSLAFDPGTRNLKLYNRNGSVLATVNIPK</sequence>
<gene>
    <name evidence="1" type="ORF">HMI46_12655</name>
</gene>
<proteinExistence type="predicted"/>
<evidence type="ECO:0000313" key="1">
    <source>
        <dbReference type="EMBL" id="NOJ71408.1"/>
    </source>
</evidence>
<name>A0AAP7DI87_PAEAL</name>